<keyword evidence="4" id="KW-0411">Iron-sulfur</keyword>
<reference evidence="7" key="1">
    <citation type="submission" date="2016-10" db="EMBL/GenBank/DDBJ databases">
        <authorList>
            <person name="Varghese N."/>
            <person name="Submissions S."/>
        </authorList>
    </citation>
    <scope>NUCLEOTIDE SEQUENCE [LARGE SCALE GENOMIC DNA]</scope>
    <source>
        <strain evidence="7">DC30,IBRC 10041,KCTC 4046</strain>
    </source>
</reference>
<dbReference type="PANTHER" id="PTHR40261">
    <property type="match status" value="1"/>
</dbReference>
<name>A0A1H3IR84_9EURY</name>
<keyword evidence="1" id="KW-0001">2Fe-2S</keyword>
<gene>
    <name evidence="6" type="ORF">SAMN05216564_104200</name>
</gene>
<keyword evidence="6" id="KW-0560">Oxidoreductase</keyword>
<protein>
    <submittedName>
        <fullName evidence="6">Ferredoxin subunit of nitrite reductase or a ring-hydroxylating dioxygenase</fullName>
    </submittedName>
</protein>
<proteinExistence type="predicted"/>
<dbReference type="GeneID" id="43839191"/>
<keyword evidence="6" id="KW-0223">Dioxygenase</keyword>
<dbReference type="OrthoDB" id="250454at2157"/>
<dbReference type="AlphaFoldDB" id="A0A1H3IR84"/>
<evidence type="ECO:0000313" key="7">
    <source>
        <dbReference type="Proteomes" id="UP000199079"/>
    </source>
</evidence>
<dbReference type="RefSeq" id="WP_021075178.1">
    <property type="nucleotide sequence ID" value="NZ_FNPC01000004.1"/>
</dbReference>
<keyword evidence="2" id="KW-0479">Metal-binding</keyword>
<dbReference type="Pfam" id="PF00355">
    <property type="entry name" value="Rieske"/>
    <property type="match status" value="1"/>
</dbReference>
<keyword evidence="7" id="KW-1185">Reference proteome</keyword>
<evidence type="ECO:0000256" key="3">
    <source>
        <dbReference type="ARBA" id="ARBA00023004"/>
    </source>
</evidence>
<dbReference type="GO" id="GO:0051537">
    <property type="term" value="F:2 iron, 2 sulfur cluster binding"/>
    <property type="evidence" value="ECO:0007669"/>
    <property type="project" value="UniProtKB-KW"/>
</dbReference>
<sequence length="151" mass="15953">MDEDRRMLPAADVPADGTVLVTLRPVGDVSVETGDRGADGDELEAMLIALADGIACYRNYCQHWTDVRIDSGDGAAVRNGEILCEKHGAYFESGTGVCTFGPCEGAVLDAVEVAVRDGDVVLSDPDYAFVRLGPAERPDVEGGSRIDFTGS</sequence>
<dbReference type="Proteomes" id="UP000199079">
    <property type="component" value="Unassembled WGS sequence"/>
</dbReference>
<dbReference type="InterPro" id="IPR017941">
    <property type="entry name" value="Rieske_2Fe-2S"/>
</dbReference>
<organism evidence="6 7">
    <name type="scientific">Halopenitus persicus</name>
    <dbReference type="NCBI Taxonomy" id="1048396"/>
    <lineage>
        <taxon>Archaea</taxon>
        <taxon>Methanobacteriati</taxon>
        <taxon>Methanobacteriota</taxon>
        <taxon>Stenosarchaea group</taxon>
        <taxon>Halobacteria</taxon>
        <taxon>Halobacteriales</taxon>
        <taxon>Haloferacaceae</taxon>
        <taxon>Halopenitus</taxon>
    </lineage>
</organism>
<evidence type="ECO:0000259" key="5">
    <source>
        <dbReference type="PROSITE" id="PS51296"/>
    </source>
</evidence>
<dbReference type="SUPFAM" id="SSF50022">
    <property type="entry name" value="ISP domain"/>
    <property type="match status" value="1"/>
</dbReference>
<dbReference type="PANTHER" id="PTHR40261:SF1">
    <property type="entry name" value="RIESKE DOMAIN-CONTAINING PROTEIN"/>
    <property type="match status" value="1"/>
</dbReference>
<evidence type="ECO:0000256" key="2">
    <source>
        <dbReference type="ARBA" id="ARBA00022723"/>
    </source>
</evidence>
<feature type="domain" description="Rieske" evidence="5">
    <location>
        <begin position="23"/>
        <end position="122"/>
    </location>
</feature>
<keyword evidence="3" id="KW-0408">Iron</keyword>
<dbReference type="PROSITE" id="PS51296">
    <property type="entry name" value="RIESKE"/>
    <property type="match status" value="1"/>
</dbReference>
<dbReference type="InterPro" id="IPR036922">
    <property type="entry name" value="Rieske_2Fe-2S_sf"/>
</dbReference>
<accession>A0A1H3IR84</accession>
<evidence type="ECO:0000256" key="4">
    <source>
        <dbReference type="ARBA" id="ARBA00023014"/>
    </source>
</evidence>
<dbReference type="EMBL" id="FNPC01000004">
    <property type="protein sequence ID" value="SDY29364.1"/>
    <property type="molecule type" value="Genomic_DNA"/>
</dbReference>
<dbReference type="Gene3D" id="2.102.10.10">
    <property type="entry name" value="Rieske [2Fe-2S] iron-sulphur domain"/>
    <property type="match status" value="1"/>
</dbReference>
<dbReference type="GO" id="GO:0051213">
    <property type="term" value="F:dioxygenase activity"/>
    <property type="evidence" value="ECO:0007669"/>
    <property type="project" value="UniProtKB-KW"/>
</dbReference>
<evidence type="ECO:0000256" key="1">
    <source>
        <dbReference type="ARBA" id="ARBA00022714"/>
    </source>
</evidence>
<evidence type="ECO:0000313" key="6">
    <source>
        <dbReference type="EMBL" id="SDY29364.1"/>
    </source>
</evidence>
<dbReference type="GO" id="GO:0046872">
    <property type="term" value="F:metal ion binding"/>
    <property type="evidence" value="ECO:0007669"/>
    <property type="project" value="UniProtKB-KW"/>
</dbReference>